<dbReference type="Pfam" id="PF20428">
    <property type="entry name" value="Sey1_3HB"/>
    <property type="match status" value="1"/>
</dbReference>
<reference evidence="2" key="1">
    <citation type="submission" date="2015-12" db="EMBL/GenBank/DDBJ databases">
        <title>Update maize B73 reference genome by single molecule sequencing technologies.</title>
        <authorList>
            <consortium name="Maize Genome Sequencing Project"/>
            <person name="Ware D."/>
        </authorList>
    </citation>
    <scope>NUCLEOTIDE SEQUENCE</scope>
    <source>
        <tissue evidence="2">Seedling</tissue>
    </source>
</reference>
<name>A0A1D6FXZ5_MAIZE</name>
<dbReference type="InterPro" id="IPR046758">
    <property type="entry name" value="Sey1/RHD3-like_3HB"/>
</dbReference>
<sequence length="223" mass="25282">MVATVRCEEIGNEKVTSFIADEEWQQFEEAVQHDFVTGFGKKLSSLLDRCLSEYDMEAIYFDEGVRSSKRQQLESKLLQLVNPAYQSLLGHLHTRTLEAFKEYFGKALEKEGFAVAACNCTETFLEKFDRGSEDAAIQQVNWDTSKVRDKLRRDIEAHVASVRAAKLSELCAKYEAQLTKALVEPVESLLDSASEDTWPAIRKLLQRETKTAVLAGEAWKECC</sequence>
<evidence type="ECO:0000259" key="1">
    <source>
        <dbReference type="Pfam" id="PF20428"/>
    </source>
</evidence>
<dbReference type="PANTHER" id="PTHR45923:SF16">
    <property type="entry name" value="PROTEIN ROOT HAIR DEFECTIVE 3 HOMOLOG"/>
    <property type="match status" value="1"/>
</dbReference>
<feature type="domain" description="Sey1/RHD3-like three-helix bundle" evidence="1">
    <location>
        <begin position="38"/>
        <end position="213"/>
    </location>
</feature>
<organism evidence="2">
    <name type="scientific">Zea mays</name>
    <name type="common">Maize</name>
    <dbReference type="NCBI Taxonomy" id="4577"/>
    <lineage>
        <taxon>Eukaryota</taxon>
        <taxon>Viridiplantae</taxon>
        <taxon>Streptophyta</taxon>
        <taxon>Embryophyta</taxon>
        <taxon>Tracheophyta</taxon>
        <taxon>Spermatophyta</taxon>
        <taxon>Magnoliopsida</taxon>
        <taxon>Liliopsida</taxon>
        <taxon>Poales</taxon>
        <taxon>Poaceae</taxon>
        <taxon>PACMAD clade</taxon>
        <taxon>Panicoideae</taxon>
        <taxon>Andropogonodae</taxon>
        <taxon>Andropogoneae</taxon>
        <taxon>Tripsacinae</taxon>
        <taxon>Zea</taxon>
    </lineage>
</organism>
<gene>
    <name evidence="2" type="ORF">ZEAMMB73_Zm00001d011213</name>
</gene>
<proteinExistence type="predicted"/>
<dbReference type="InterPro" id="IPR008803">
    <property type="entry name" value="RHD3/Sey1"/>
</dbReference>
<dbReference type="AlphaFoldDB" id="A0A1D6FXZ5"/>
<protein>
    <submittedName>
        <fullName evidence="2">Protein ROOT HAIR DEFECTIVE 3</fullName>
    </submittedName>
</protein>
<dbReference type="EMBL" id="CM000784">
    <property type="protein sequence ID" value="AQK96226.1"/>
    <property type="molecule type" value="Genomic_DNA"/>
</dbReference>
<evidence type="ECO:0000313" key="2">
    <source>
        <dbReference type="EMBL" id="AQK96226.1"/>
    </source>
</evidence>
<accession>A0A1D6FXZ5</accession>
<dbReference type="PANTHER" id="PTHR45923">
    <property type="entry name" value="PROTEIN SEY1"/>
    <property type="match status" value="1"/>
</dbReference>